<dbReference type="InterPro" id="IPR001031">
    <property type="entry name" value="Thioesterase"/>
</dbReference>
<accession>Q8GGM3</accession>
<dbReference type="GO" id="GO:0008610">
    <property type="term" value="P:lipid biosynthetic process"/>
    <property type="evidence" value="ECO:0007669"/>
    <property type="project" value="TreeGrafter"/>
</dbReference>
<reference evidence="4" key="1">
    <citation type="journal article" date="2002" name="J. Bacteriol.">
        <title>Identification and localization of the gene cluster encoding biosynthesis of the antitumor macrolactam leinamycin in Streptomyces atroolivaceus S-140.</title>
        <authorList>
            <person name="Cheng Y.Q."/>
            <person name="Tang G.L."/>
            <person name="Shen B."/>
        </authorList>
    </citation>
    <scope>NUCLEOTIDE SEQUENCE</scope>
</reference>
<reference evidence="4" key="3">
    <citation type="journal article" date="2003" name="Proc. Natl. Acad. Sci. U.S.A.">
        <title>Type I polyketide synthase requiring a discrete acyltransferase for polyketide biosynthesis.</title>
        <authorList>
            <person name="Cheng Y.Q."/>
            <person name="Tang G.L."/>
            <person name="Shen B."/>
        </authorList>
    </citation>
    <scope>NUCLEOTIDE SEQUENCE</scope>
</reference>
<protein>
    <submittedName>
        <fullName evidence="4">Thioesterase</fullName>
    </submittedName>
</protein>
<feature type="compositionally biased region" description="Basic and acidic residues" evidence="2">
    <location>
        <begin position="1"/>
        <end position="16"/>
    </location>
</feature>
<feature type="domain" description="Thioesterase" evidence="3">
    <location>
        <begin position="30"/>
        <end position="242"/>
    </location>
</feature>
<dbReference type="Pfam" id="PF00975">
    <property type="entry name" value="Thioesterase"/>
    <property type="match status" value="1"/>
</dbReference>
<evidence type="ECO:0000256" key="2">
    <source>
        <dbReference type="SAM" id="MobiDB-lite"/>
    </source>
</evidence>
<organism evidence="4">
    <name type="scientific">Streptomyces atroolivaceus</name>
    <dbReference type="NCBI Taxonomy" id="66869"/>
    <lineage>
        <taxon>Bacteria</taxon>
        <taxon>Bacillati</taxon>
        <taxon>Actinomycetota</taxon>
        <taxon>Actinomycetes</taxon>
        <taxon>Kitasatosporales</taxon>
        <taxon>Streptomycetaceae</taxon>
        <taxon>Streptomyces</taxon>
    </lineage>
</organism>
<sequence length="272" mass="30681">MDREGNHRARRIDRPHSHPGGLRMTGTSVRLFCLPYAGASAGVYLPWCERLQPHIAVTPLELPGRGSRMREEPRRRLEPLLHDLVPTVARLCDRPFALYGHGFGAVLAYEIAARLEWDHELVAERLYVSGYPAPHLPPREEPIGHLPDEEFLARAGHHPRIHPGTFGEAGLARLQLPVLRADFALAESYEEGLDNTVHAPVTALAGQDDLTVRGADLGGWRDYTRRSFRARRLPGGHFHWHADERPLLNVFVDDLIRCNAAHNRFPVAERTF</sequence>
<dbReference type="InterPro" id="IPR012223">
    <property type="entry name" value="TEII"/>
</dbReference>
<name>Q8GGM3_STRAZ</name>
<dbReference type="PANTHER" id="PTHR11487">
    <property type="entry name" value="THIOESTERASE"/>
    <property type="match status" value="1"/>
</dbReference>
<evidence type="ECO:0000313" key="4">
    <source>
        <dbReference type="EMBL" id="AAN85542.1"/>
    </source>
</evidence>
<dbReference type="InterPro" id="IPR029058">
    <property type="entry name" value="AB_hydrolase_fold"/>
</dbReference>
<reference evidence="4" key="4">
    <citation type="journal article" date="2004" name="Chem. Biol.">
        <title>Leinamycin biosynthesis revealing unprecedented architectural complexity for a hybrid polyketide synthase and nonribosomal peptide synthetase.</title>
        <authorList>
            <person name="Tang G.L."/>
            <person name="Cheng Y.Q."/>
            <person name="Shen B."/>
        </authorList>
    </citation>
    <scope>NUCLEOTIDE SEQUENCE</scope>
</reference>
<dbReference type="SUPFAM" id="SSF53474">
    <property type="entry name" value="alpha/beta-Hydrolases"/>
    <property type="match status" value="1"/>
</dbReference>
<feature type="region of interest" description="Disordered" evidence="2">
    <location>
        <begin position="1"/>
        <end position="21"/>
    </location>
</feature>
<evidence type="ECO:0000259" key="3">
    <source>
        <dbReference type="Pfam" id="PF00975"/>
    </source>
</evidence>
<dbReference type="PANTHER" id="PTHR11487:SF0">
    <property type="entry name" value="S-ACYL FATTY ACID SYNTHASE THIOESTERASE, MEDIUM CHAIN"/>
    <property type="match status" value="1"/>
</dbReference>
<dbReference type="Gene3D" id="3.40.50.1820">
    <property type="entry name" value="alpha/beta hydrolase"/>
    <property type="match status" value="1"/>
</dbReference>
<dbReference type="AlphaFoldDB" id="Q8GGM3"/>
<comment type="similarity">
    <text evidence="1">Belongs to the thioesterase family.</text>
</comment>
<dbReference type="ESTHER" id="strat-Q8GGM3">
    <property type="family name" value="Thioesterase"/>
</dbReference>
<dbReference type="EMBL" id="AF484556">
    <property type="protein sequence ID" value="AAN85542.1"/>
    <property type="molecule type" value="Genomic_DNA"/>
</dbReference>
<proteinExistence type="inferred from homology"/>
<evidence type="ECO:0000256" key="1">
    <source>
        <dbReference type="ARBA" id="ARBA00007169"/>
    </source>
</evidence>
<reference evidence="4" key="2">
    <citation type="submission" date="2002-02" db="EMBL/GenBank/DDBJ databases">
        <authorList>
            <person name="Cheng Y.-Q."/>
            <person name="Tang G.-L."/>
            <person name="Shen B."/>
        </authorList>
    </citation>
    <scope>NUCLEOTIDE SEQUENCE</scope>
</reference>